<keyword evidence="2" id="KW-1185">Reference proteome</keyword>
<dbReference type="Proteomes" id="UP000266723">
    <property type="component" value="Unassembled WGS sequence"/>
</dbReference>
<gene>
    <name evidence="1" type="ORF">DY000_02047522</name>
</gene>
<evidence type="ECO:0000313" key="2">
    <source>
        <dbReference type="Proteomes" id="UP000266723"/>
    </source>
</evidence>
<dbReference type="EMBL" id="QGKV02000297">
    <property type="protein sequence ID" value="KAF3606386.1"/>
    <property type="molecule type" value="Genomic_DNA"/>
</dbReference>
<name>A0ABQ7ESH3_BRACR</name>
<evidence type="ECO:0000313" key="1">
    <source>
        <dbReference type="EMBL" id="KAF3606386.1"/>
    </source>
</evidence>
<protein>
    <submittedName>
        <fullName evidence="1">Uncharacterized protein</fullName>
    </submittedName>
</protein>
<organism evidence="1 2">
    <name type="scientific">Brassica cretica</name>
    <name type="common">Mustard</name>
    <dbReference type="NCBI Taxonomy" id="69181"/>
    <lineage>
        <taxon>Eukaryota</taxon>
        <taxon>Viridiplantae</taxon>
        <taxon>Streptophyta</taxon>
        <taxon>Embryophyta</taxon>
        <taxon>Tracheophyta</taxon>
        <taxon>Spermatophyta</taxon>
        <taxon>Magnoliopsida</taxon>
        <taxon>eudicotyledons</taxon>
        <taxon>Gunneridae</taxon>
        <taxon>Pentapetalae</taxon>
        <taxon>rosids</taxon>
        <taxon>malvids</taxon>
        <taxon>Brassicales</taxon>
        <taxon>Brassicaceae</taxon>
        <taxon>Brassiceae</taxon>
        <taxon>Brassica</taxon>
    </lineage>
</organism>
<accession>A0ABQ7ESH3</accession>
<comment type="caution">
    <text evidence="1">The sequence shown here is derived from an EMBL/GenBank/DDBJ whole genome shotgun (WGS) entry which is preliminary data.</text>
</comment>
<proteinExistence type="predicted"/>
<reference evidence="1 2" key="1">
    <citation type="journal article" date="2020" name="BMC Genomics">
        <title>Intraspecific diversification of the crop wild relative Brassica cretica Lam. using demographic model selection.</title>
        <authorList>
            <person name="Kioukis A."/>
            <person name="Michalopoulou V.A."/>
            <person name="Briers L."/>
            <person name="Pirintsos S."/>
            <person name="Studholme D.J."/>
            <person name="Pavlidis P."/>
            <person name="Sarris P.F."/>
        </authorList>
    </citation>
    <scope>NUCLEOTIDE SEQUENCE [LARGE SCALE GENOMIC DNA]</scope>
    <source>
        <strain evidence="2">cv. PFS-1207/04</strain>
    </source>
</reference>
<sequence>MCKETIVFRRSHGCGTTSLIEEKLANHDLAAEKYLADSNPFKSGPDEDSSFFFTDVLTLGPAIAHSVGVLAAHFGGYVDRGGYGDLRLLL</sequence>